<dbReference type="KEGG" id="pbl:PAAG_11428"/>
<dbReference type="GeneID" id="26970433"/>
<dbReference type="RefSeq" id="XP_015703342.1">
    <property type="nucleotide sequence ID" value="XM_015847080.1"/>
</dbReference>
<protein>
    <submittedName>
        <fullName evidence="2">Uncharacterized protein</fullName>
    </submittedName>
</protein>
<name>A0A0A2V678_PARBA</name>
<feature type="compositionally biased region" description="Basic residues" evidence="1">
    <location>
        <begin position="55"/>
        <end position="68"/>
    </location>
</feature>
<feature type="compositionally biased region" description="Polar residues" evidence="1">
    <location>
        <begin position="109"/>
        <end position="132"/>
    </location>
</feature>
<dbReference type="AlphaFoldDB" id="A0A0A2V678"/>
<proteinExistence type="predicted"/>
<feature type="compositionally biased region" description="Polar residues" evidence="1">
    <location>
        <begin position="1"/>
        <end position="18"/>
    </location>
</feature>
<dbReference type="Proteomes" id="UP000002059">
    <property type="component" value="Partially assembled WGS sequence"/>
</dbReference>
<dbReference type="STRING" id="502779.A0A0A2V678"/>
<gene>
    <name evidence="2" type="ORF">PAAG_11428</name>
</gene>
<feature type="compositionally biased region" description="Low complexity" evidence="1">
    <location>
        <begin position="166"/>
        <end position="180"/>
    </location>
</feature>
<feature type="compositionally biased region" description="Basic and acidic residues" evidence="1">
    <location>
        <begin position="37"/>
        <end position="54"/>
    </location>
</feature>
<evidence type="ECO:0000313" key="3">
    <source>
        <dbReference type="Proteomes" id="UP000002059"/>
    </source>
</evidence>
<organism evidence="2 3">
    <name type="scientific">Paracoccidioides lutzii (strain ATCC MYA-826 / Pb01)</name>
    <name type="common">Paracoccidioides brasiliensis</name>
    <dbReference type="NCBI Taxonomy" id="502779"/>
    <lineage>
        <taxon>Eukaryota</taxon>
        <taxon>Fungi</taxon>
        <taxon>Dikarya</taxon>
        <taxon>Ascomycota</taxon>
        <taxon>Pezizomycotina</taxon>
        <taxon>Eurotiomycetes</taxon>
        <taxon>Eurotiomycetidae</taxon>
        <taxon>Onygenales</taxon>
        <taxon>Ajellomycetaceae</taxon>
        <taxon>Paracoccidioides</taxon>
    </lineage>
</organism>
<feature type="region of interest" description="Disordered" evidence="1">
    <location>
        <begin position="1"/>
        <end position="226"/>
    </location>
</feature>
<dbReference type="OMA" id="NTCEQPI"/>
<dbReference type="VEuPathDB" id="FungiDB:PAAG_11428"/>
<evidence type="ECO:0000256" key="1">
    <source>
        <dbReference type="SAM" id="MobiDB-lite"/>
    </source>
</evidence>
<dbReference type="HOGENOM" id="CLU_852854_0_0_1"/>
<accession>A0A0A2V678</accession>
<evidence type="ECO:0000313" key="2">
    <source>
        <dbReference type="EMBL" id="KGQ01852.1"/>
    </source>
</evidence>
<reference evidence="2 3" key="1">
    <citation type="journal article" date="2011" name="PLoS Genet.">
        <title>Comparative genomic analysis of human fungal pathogens causing paracoccidioidomycosis.</title>
        <authorList>
            <person name="Desjardins C.A."/>
            <person name="Champion M.D."/>
            <person name="Holder J.W."/>
            <person name="Muszewska A."/>
            <person name="Goldberg J."/>
            <person name="Bailao A.M."/>
            <person name="Brigido M.M."/>
            <person name="Ferreira M.E."/>
            <person name="Garcia A.M."/>
            <person name="Grynberg M."/>
            <person name="Gujja S."/>
            <person name="Heiman D.I."/>
            <person name="Henn M.R."/>
            <person name="Kodira C.D."/>
            <person name="Leon-Narvaez H."/>
            <person name="Longo L.V."/>
            <person name="Ma L.J."/>
            <person name="Malavazi I."/>
            <person name="Matsuo A.L."/>
            <person name="Morais F.V."/>
            <person name="Pereira M."/>
            <person name="Rodriguez-Brito S."/>
            <person name="Sakthikumar S."/>
            <person name="Salem-Izacc S.M."/>
            <person name="Sykes S.M."/>
            <person name="Teixeira M.M."/>
            <person name="Vallejo M.C."/>
            <person name="Walter M.E."/>
            <person name="Yandava C."/>
            <person name="Young S."/>
            <person name="Zeng Q."/>
            <person name="Zucker J."/>
            <person name="Felipe M.S."/>
            <person name="Goldman G.H."/>
            <person name="Haas B.J."/>
            <person name="McEwen J.G."/>
            <person name="Nino-Vega G."/>
            <person name="Puccia R."/>
            <person name="San-Blas G."/>
            <person name="Soares C.M."/>
            <person name="Birren B.W."/>
            <person name="Cuomo C.A."/>
        </authorList>
    </citation>
    <scope>NUCLEOTIDE SEQUENCE [LARGE SCALE GENOMIC DNA]</scope>
    <source>
        <strain evidence="3">ATCC MYA-826 / Pb01</strain>
    </source>
</reference>
<dbReference type="EMBL" id="KN293995">
    <property type="protein sequence ID" value="KGQ01852.1"/>
    <property type="molecule type" value="Genomic_DNA"/>
</dbReference>
<keyword evidence="3" id="KW-1185">Reference proteome</keyword>
<sequence>MRTRSQPISPGGLQSLQTVPRRKKSQTDSTPPNIPKPVKEATAKGTKTKSEKKTPAKRGPKKGSKKSATKSEESATIDGANALSPTKAAASDVPTPNVDGDATPEQPAEASTNTCEQPIISSTSPIVTTPVDSSPVPILVVAPVMDPTTPTPSVSGHQAHLETQGKQSPSPKSVPKSSLSTLFERVSSPGNRKSGPHANFSSSASVGFPIPPAGNPQEPSGVWQIPATNAPSAQSLANPYKHSTRHHIIQLPCQILDTPRTQCISLPSLDRSTPNIALAFKKKRSFSLHSQNPVSQGCQSELGVNSHSVSQIARPRPIGALNLDMRAYPTSSYRPLPAVRGLRTLLIRPG</sequence>
<dbReference type="OrthoDB" id="10381706at2759"/>